<evidence type="ECO:0000313" key="1">
    <source>
        <dbReference type="EMBL" id="EAV41978.1"/>
    </source>
</evidence>
<protein>
    <submittedName>
        <fullName evidence="1">Uncharacterized protein</fullName>
    </submittedName>
</protein>
<organism evidence="1 2">
    <name type="scientific">Roseibium aggregatum (strain ATCC 25650 / DSM 13394 / JCM 20685 / NBRC 16684 / NCIMB 2208 / IAM 12614 / B1)</name>
    <name type="common">Stappia aggregata</name>
    <dbReference type="NCBI Taxonomy" id="384765"/>
    <lineage>
        <taxon>Bacteria</taxon>
        <taxon>Pseudomonadati</taxon>
        <taxon>Pseudomonadota</taxon>
        <taxon>Alphaproteobacteria</taxon>
        <taxon>Hyphomicrobiales</taxon>
        <taxon>Stappiaceae</taxon>
        <taxon>Roseibium</taxon>
    </lineage>
</organism>
<proteinExistence type="predicted"/>
<dbReference type="Proteomes" id="UP000004848">
    <property type="component" value="Unassembled WGS sequence"/>
</dbReference>
<gene>
    <name evidence="1" type="ORF">SIAM614_25202</name>
</gene>
<reference evidence="1 2" key="1">
    <citation type="submission" date="2006-05" db="EMBL/GenBank/DDBJ databases">
        <authorList>
            <person name="King G."/>
            <person name="Ferriera S."/>
            <person name="Johnson J."/>
            <person name="Kravitz S."/>
            <person name="Beeson K."/>
            <person name="Sutton G."/>
            <person name="Rogers Y.-H."/>
            <person name="Friedman R."/>
            <person name="Frazier M."/>
            <person name="Venter J.C."/>
        </authorList>
    </citation>
    <scope>NUCLEOTIDE SEQUENCE [LARGE SCALE GENOMIC DNA]</scope>
    <source>
        <strain evidence="2">ATCC 25650 / DSM 13394 / JCM 20685 / NBRC 16684 / NCIMB 2208 / IAM 12614 / B1</strain>
    </source>
</reference>
<dbReference type="EMBL" id="AAUW01000017">
    <property type="protein sequence ID" value="EAV41978.1"/>
    <property type="molecule type" value="Genomic_DNA"/>
</dbReference>
<comment type="caution">
    <text evidence="1">The sequence shown here is derived from an EMBL/GenBank/DDBJ whole genome shotgun (WGS) entry which is preliminary data.</text>
</comment>
<accession>A0NYX7</accession>
<evidence type="ECO:0000313" key="2">
    <source>
        <dbReference type="Proteomes" id="UP000004848"/>
    </source>
</evidence>
<sequence length="74" mass="8405">MAAGNVFQAIVLSWVLLTLPSKPRFTRPREWDVWDLYQRIGWRSGYCQDVGIPVPDHRLAVSGWLQAGHKKTGA</sequence>
<name>A0NYX7_ROSAI</name>
<dbReference type="AlphaFoldDB" id="A0NYX7"/>